<sequence length="64" mass="7591">MINWRSGKKDIGYHKRPLSETAMFRYKQLLSPIFTLRDYNAQVGEALVNMKEINKVIRLCIPFF</sequence>
<gene>
    <name evidence="1" type="ORF">BTN49_2287</name>
</gene>
<accession>A0A2A5T1R2</accession>
<keyword evidence="1" id="KW-0614">Plasmid</keyword>
<dbReference type="AlphaFoldDB" id="A0A2A5T1R2"/>
<evidence type="ECO:0000313" key="2">
    <source>
        <dbReference type="Proteomes" id="UP000219020"/>
    </source>
</evidence>
<proteinExistence type="predicted"/>
<dbReference type="EMBL" id="NBYY01000026">
    <property type="protein sequence ID" value="PCS22094.1"/>
    <property type="molecule type" value="Genomic_DNA"/>
</dbReference>
<name>A0A2A5T1R2_9GAMM</name>
<comment type="caution">
    <text evidence="1">The sequence shown here is derived from an EMBL/GenBank/DDBJ whole genome shotgun (WGS) entry which is preliminary data.</text>
</comment>
<reference evidence="2" key="1">
    <citation type="submission" date="2017-04" db="EMBL/GenBank/DDBJ databases">
        <title>Genome evolution of the luminous symbionts of deep sea anglerfish.</title>
        <authorList>
            <person name="Hendry T.A."/>
        </authorList>
    </citation>
    <scope>NUCLEOTIDE SEQUENCE [LARGE SCALE GENOMIC DNA]</scope>
    <source>
        <plasmid evidence="2">pmj3</plasmid>
    </source>
</reference>
<evidence type="ECO:0000313" key="1">
    <source>
        <dbReference type="EMBL" id="PCS22094.1"/>
    </source>
</evidence>
<dbReference type="Proteomes" id="UP000219020">
    <property type="component" value="Plasmid pMJ3"/>
</dbReference>
<dbReference type="OrthoDB" id="6382212at2"/>
<keyword evidence="2" id="KW-1185">Reference proteome</keyword>
<geneLocation type="plasmid" evidence="2">
    <name>pmj3</name>
</geneLocation>
<organism evidence="1 2">
    <name type="scientific">Candidatus Enterovibrio escicola</name>
    <dbReference type="NCBI Taxonomy" id="1927127"/>
    <lineage>
        <taxon>Bacteria</taxon>
        <taxon>Pseudomonadati</taxon>
        <taxon>Pseudomonadota</taxon>
        <taxon>Gammaproteobacteria</taxon>
        <taxon>Vibrionales</taxon>
        <taxon>Vibrionaceae</taxon>
        <taxon>Enterovibrio</taxon>
    </lineage>
</organism>
<protein>
    <submittedName>
        <fullName evidence="1">Mobile element protein</fullName>
    </submittedName>
</protein>